<keyword evidence="6 7" id="KW-0472">Membrane</keyword>
<sequence>MVLIGIAFLLPLAWIVLASVDDKATLSVRLPQVWTAENFTEILNPKDTFRPLWNSAVISLGTAALTVIVAILAAYPLSRYSMRFNKGFMYTVLFGTCLPITAMMVPVYTLFVSFKLLDSLPGTITFMAATSLPMAIWMMKNFMDSVPVSLEEASWVDGASSMKALWRIVVPLMKPGIAVVFIFVFTGAWGNFFVPFILLFSPENQPAAVAIYNFFGTNGSIAYGKLAAFSIIYSLPALLLYVITQLRSGNSFAMSGAVKG</sequence>
<accession>C0W4H6</accession>
<evidence type="ECO:0000256" key="3">
    <source>
        <dbReference type="ARBA" id="ARBA00022475"/>
    </source>
</evidence>
<reference evidence="9 10" key="1">
    <citation type="submission" date="2009-01" db="EMBL/GenBank/DDBJ databases">
        <authorList>
            <person name="Qin X."/>
            <person name="Bachman B."/>
            <person name="Battles P."/>
            <person name="Bell A."/>
            <person name="Bess C."/>
            <person name="Bickham C."/>
            <person name="Chaboub L."/>
            <person name="Chen D."/>
            <person name="Coyle M."/>
            <person name="Deiros D.R."/>
            <person name="Dinh H."/>
            <person name="Forbes L."/>
            <person name="Fowler G."/>
            <person name="Francisco L."/>
            <person name="Fu Q."/>
            <person name="Gubbala S."/>
            <person name="Hale W."/>
            <person name="Han Y."/>
            <person name="Hemphill L."/>
            <person name="Highlander S.K."/>
            <person name="Hirani K."/>
            <person name="Hogues M."/>
            <person name="Jackson L."/>
            <person name="Jakkamsetti A."/>
            <person name="Javaid M."/>
            <person name="Jiang H."/>
            <person name="Korchina V."/>
            <person name="Kovar C."/>
            <person name="Lara F."/>
            <person name="Lee S."/>
            <person name="Mata R."/>
            <person name="Mathew T."/>
            <person name="Moen C."/>
            <person name="Morales K."/>
            <person name="Munidasa M."/>
            <person name="Nazareth L."/>
            <person name="Ngo R."/>
            <person name="Nguyen L."/>
            <person name="Okwuonu G."/>
            <person name="Ongeri F."/>
            <person name="Patil S."/>
            <person name="Petrosino J."/>
            <person name="Pham C."/>
            <person name="Pham P."/>
            <person name="Pu L.-L."/>
            <person name="Puazo M."/>
            <person name="Raj R."/>
            <person name="Reid J."/>
            <person name="Rouhana J."/>
            <person name="Saada N."/>
            <person name="Shang Y."/>
            <person name="Simmons D."/>
            <person name="Thornton R."/>
            <person name="Warren J."/>
            <person name="Weissenberger G."/>
            <person name="Zhang J."/>
            <person name="Zhang L."/>
            <person name="Zhou C."/>
            <person name="Zhu D."/>
            <person name="Muzny D."/>
            <person name="Worley K."/>
            <person name="Gibbs R."/>
        </authorList>
    </citation>
    <scope>NUCLEOTIDE SEQUENCE [LARGE SCALE GENOMIC DNA]</scope>
    <source>
        <strain evidence="9 10">DSM 15434</strain>
    </source>
</reference>
<feature type="transmembrane region" description="Helical" evidence="7">
    <location>
        <begin position="87"/>
        <end position="108"/>
    </location>
</feature>
<evidence type="ECO:0000313" key="9">
    <source>
        <dbReference type="EMBL" id="EEH66370.1"/>
    </source>
</evidence>
<organism evidence="9 10">
    <name type="scientific">Actinomyces urogenitalis DSM 15434</name>
    <dbReference type="NCBI Taxonomy" id="525246"/>
    <lineage>
        <taxon>Bacteria</taxon>
        <taxon>Bacillati</taxon>
        <taxon>Actinomycetota</taxon>
        <taxon>Actinomycetes</taxon>
        <taxon>Actinomycetales</taxon>
        <taxon>Actinomycetaceae</taxon>
        <taxon>Actinomyces</taxon>
    </lineage>
</organism>
<dbReference type="Pfam" id="PF00528">
    <property type="entry name" value="BPD_transp_1"/>
    <property type="match status" value="1"/>
</dbReference>
<comment type="caution">
    <text evidence="9">The sequence shown here is derived from an EMBL/GenBank/DDBJ whole genome shotgun (WGS) entry which is preliminary data.</text>
</comment>
<dbReference type="InterPro" id="IPR050901">
    <property type="entry name" value="BP-dep_ABC_trans_perm"/>
</dbReference>
<evidence type="ECO:0000256" key="6">
    <source>
        <dbReference type="ARBA" id="ARBA00023136"/>
    </source>
</evidence>
<dbReference type="HOGENOM" id="CLU_016047_1_2_11"/>
<feature type="domain" description="ABC transmembrane type-1" evidence="8">
    <location>
        <begin position="52"/>
        <end position="244"/>
    </location>
</feature>
<dbReference type="GO" id="GO:0055085">
    <property type="term" value="P:transmembrane transport"/>
    <property type="evidence" value="ECO:0007669"/>
    <property type="project" value="InterPro"/>
</dbReference>
<dbReference type="PANTHER" id="PTHR32243:SF18">
    <property type="entry name" value="INNER MEMBRANE ABC TRANSPORTER PERMEASE PROTEIN YCJP"/>
    <property type="match status" value="1"/>
</dbReference>
<evidence type="ECO:0000256" key="2">
    <source>
        <dbReference type="ARBA" id="ARBA00022448"/>
    </source>
</evidence>
<evidence type="ECO:0000313" key="10">
    <source>
        <dbReference type="Proteomes" id="UP000004778"/>
    </source>
</evidence>
<dbReference type="InterPro" id="IPR000515">
    <property type="entry name" value="MetI-like"/>
</dbReference>
<feature type="transmembrane region" description="Helical" evidence="7">
    <location>
        <begin position="120"/>
        <end position="139"/>
    </location>
</feature>
<dbReference type="PROSITE" id="PS50928">
    <property type="entry name" value="ABC_TM1"/>
    <property type="match status" value="1"/>
</dbReference>
<proteinExistence type="inferred from homology"/>
<feature type="transmembrane region" description="Helical" evidence="7">
    <location>
        <begin position="52"/>
        <end position="75"/>
    </location>
</feature>
<evidence type="ECO:0000256" key="4">
    <source>
        <dbReference type="ARBA" id="ARBA00022692"/>
    </source>
</evidence>
<evidence type="ECO:0000256" key="7">
    <source>
        <dbReference type="RuleBase" id="RU363032"/>
    </source>
</evidence>
<keyword evidence="4 7" id="KW-0812">Transmembrane</keyword>
<keyword evidence="10" id="KW-1185">Reference proteome</keyword>
<dbReference type="Gene3D" id="1.10.3720.10">
    <property type="entry name" value="MetI-like"/>
    <property type="match status" value="1"/>
</dbReference>
<keyword evidence="3" id="KW-1003">Cell membrane</keyword>
<dbReference type="PANTHER" id="PTHR32243">
    <property type="entry name" value="MALTOSE TRANSPORT SYSTEM PERMEASE-RELATED"/>
    <property type="match status" value="1"/>
</dbReference>
<comment type="subcellular location">
    <subcellularLocation>
        <location evidence="1 7">Cell membrane</location>
        <topology evidence="1 7">Multi-pass membrane protein</topology>
    </subcellularLocation>
</comment>
<evidence type="ECO:0000256" key="1">
    <source>
        <dbReference type="ARBA" id="ARBA00004651"/>
    </source>
</evidence>
<dbReference type="SUPFAM" id="SSF161098">
    <property type="entry name" value="MetI-like"/>
    <property type="match status" value="1"/>
</dbReference>
<keyword evidence="5 7" id="KW-1133">Transmembrane helix</keyword>
<dbReference type="InterPro" id="IPR035906">
    <property type="entry name" value="MetI-like_sf"/>
</dbReference>
<dbReference type="GO" id="GO:0005886">
    <property type="term" value="C:plasma membrane"/>
    <property type="evidence" value="ECO:0007669"/>
    <property type="project" value="UniProtKB-SubCell"/>
</dbReference>
<dbReference type="CDD" id="cd06261">
    <property type="entry name" value="TM_PBP2"/>
    <property type="match status" value="1"/>
</dbReference>
<gene>
    <name evidence="9" type="ORF">HMPREF0058_0770</name>
</gene>
<keyword evidence="2 7" id="KW-0813">Transport</keyword>
<dbReference type="Proteomes" id="UP000004778">
    <property type="component" value="Unassembled WGS sequence"/>
</dbReference>
<protein>
    <submittedName>
        <fullName evidence="9">ABC transporter, permease protein</fullName>
    </submittedName>
</protein>
<dbReference type="EMBL" id="ACFH01000052">
    <property type="protein sequence ID" value="EEH66370.1"/>
    <property type="molecule type" value="Genomic_DNA"/>
</dbReference>
<dbReference type="AlphaFoldDB" id="C0W4H6"/>
<evidence type="ECO:0000256" key="5">
    <source>
        <dbReference type="ARBA" id="ARBA00022989"/>
    </source>
</evidence>
<dbReference type="eggNOG" id="COG0395">
    <property type="taxonomic scope" value="Bacteria"/>
</dbReference>
<comment type="similarity">
    <text evidence="7">Belongs to the binding-protein-dependent transport system permease family.</text>
</comment>
<evidence type="ECO:0000259" key="8">
    <source>
        <dbReference type="PROSITE" id="PS50928"/>
    </source>
</evidence>
<feature type="transmembrane region" description="Helical" evidence="7">
    <location>
        <begin position="221"/>
        <end position="244"/>
    </location>
</feature>
<feature type="transmembrane region" description="Helical" evidence="7">
    <location>
        <begin position="177"/>
        <end position="201"/>
    </location>
</feature>
<name>C0W4H6_9ACTO</name>